<evidence type="ECO:0000256" key="5">
    <source>
        <dbReference type="ARBA" id="ARBA00022989"/>
    </source>
</evidence>
<feature type="transmembrane region" description="Helical" evidence="8">
    <location>
        <begin position="352"/>
        <end position="370"/>
    </location>
</feature>
<feature type="transmembrane region" description="Helical" evidence="8">
    <location>
        <begin position="47"/>
        <end position="71"/>
    </location>
</feature>
<keyword evidence="4 8" id="KW-0812">Transmembrane</keyword>
<evidence type="ECO:0000256" key="6">
    <source>
        <dbReference type="ARBA" id="ARBA00023136"/>
    </source>
</evidence>
<evidence type="ECO:0000256" key="1">
    <source>
        <dbReference type="ARBA" id="ARBA00004651"/>
    </source>
</evidence>
<proteinExistence type="predicted"/>
<keyword evidence="5 8" id="KW-1133">Transmembrane helix</keyword>
<dbReference type="GO" id="GO:0046872">
    <property type="term" value="F:metal ion binding"/>
    <property type="evidence" value="ECO:0007669"/>
    <property type="project" value="UniProtKB-KW"/>
</dbReference>
<feature type="binding site" evidence="7">
    <location>
        <position position="249"/>
    </location>
    <ligand>
        <name>Mg(2+)</name>
        <dbReference type="ChEBI" id="CHEBI:18420"/>
    </ligand>
</feature>
<dbReference type="GO" id="GO:0071555">
    <property type="term" value="P:cell wall organization"/>
    <property type="evidence" value="ECO:0007669"/>
    <property type="project" value="TreeGrafter"/>
</dbReference>
<feature type="transmembrane region" description="Helical" evidence="8">
    <location>
        <begin position="162"/>
        <end position="180"/>
    </location>
</feature>
<dbReference type="Pfam" id="PF00953">
    <property type="entry name" value="Glycos_transf_4"/>
    <property type="match status" value="1"/>
</dbReference>
<comment type="caution">
    <text evidence="9">The sequence shown here is derived from an EMBL/GenBank/DDBJ whole genome shotgun (WGS) entry which is preliminary data.</text>
</comment>
<keyword evidence="7" id="KW-0460">Magnesium</keyword>
<dbReference type="GO" id="GO:0044038">
    <property type="term" value="P:cell wall macromolecule biosynthetic process"/>
    <property type="evidence" value="ECO:0007669"/>
    <property type="project" value="TreeGrafter"/>
</dbReference>
<evidence type="ECO:0000256" key="7">
    <source>
        <dbReference type="PIRSR" id="PIRSR600715-1"/>
    </source>
</evidence>
<evidence type="ECO:0000313" key="10">
    <source>
        <dbReference type="Proteomes" id="UP000291613"/>
    </source>
</evidence>
<dbReference type="AlphaFoldDB" id="A0A4Q9G9C9"/>
<feature type="transmembrane region" description="Helical" evidence="8">
    <location>
        <begin position="245"/>
        <end position="264"/>
    </location>
</feature>
<organism evidence="9 10">
    <name type="scientific">Hansschlegelia quercus</name>
    <dbReference type="NCBI Taxonomy" id="2528245"/>
    <lineage>
        <taxon>Bacteria</taxon>
        <taxon>Pseudomonadati</taxon>
        <taxon>Pseudomonadota</taxon>
        <taxon>Alphaproteobacteria</taxon>
        <taxon>Hyphomicrobiales</taxon>
        <taxon>Methylopilaceae</taxon>
        <taxon>Hansschlegelia</taxon>
    </lineage>
</organism>
<dbReference type="Proteomes" id="UP000291613">
    <property type="component" value="Unassembled WGS sequence"/>
</dbReference>
<reference evidence="9 10" key="1">
    <citation type="submission" date="2019-02" db="EMBL/GenBank/DDBJ databases">
        <title>Hansschlegelia quercus sp. nov., a novel methylotrophic bacterium from buds of oak (Quercus robur L.).</title>
        <authorList>
            <person name="Agafonova N.V."/>
            <person name="Kaparullina E.N."/>
            <person name="Grouzdev D.S."/>
            <person name="Doronina N.V."/>
        </authorList>
    </citation>
    <scope>NUCLEOTIDE SEQUENCE [LARGE SCALE GENOMIC DNA]</scope>
    <source>
        <strain evidence="9 10">Dub</strain>
    </source>
</reference>
<evidence type="ECO:0000313" key="9">
    <source>
        <dbReference type="EMBL" id="TBN47296.1"/>
    </source>
</evidence>
<keyword evidence="10" id="KW-1185">Reference proteome</keyword>
<dbReference type="GO" id="GO:0016780">
    <property type="term" value="F:phosphotransferase activity, for other substituted phosphate groups"/>
    <property type="evidence" value="ECO:0007669"/>
    <property type="project" value="InterPro"/>
</dbReference>
<accession>A0A4Q9G9C9</accession>
<keyword evidence="3 9" id="KW-0808">Transferase</keyword>
<keyword evidence="7" id="KW-0479">Metal-binding</keyword>
<feature type="transmembrane region" description="Helical" evidence="8">
    <location>
        <begin position="138"/>
        <end position="156"/>
    </location>
</feature>
<dbReference type="PANTHER" id="PTHR22926:SF3">
    <property type="entry name" value="UNDECAPRENYL-PHOSPHATE ALPHA-N-ACETYLGLUCOSAMINYL 1-PHOSPHATE TRANSFERASE"/>
    <property type="match status" value="1"/>
</dbReference>
<feature type="transmembrane region" description="Helical" evidence="8">
    <location>
        <begin position="276"/>
        <end position="295"/>
    </location>
</feature>
<comment type="cofactor">
    <cofactor evidence="7">
        <name>Mg(2+)</name>
        <dbReference type="ChEBI" id="CHEBI:18420"/>
    </cofactor>
</comment>
<dbReference type="GO" id="GO:0009103">
    <property type="term" value="P:lipopolysaccharide biosynthetic process"/>
    <property type="evidence" value="ECO:0007669"/>
    <property type="project" value="TreeGrafter"/>
</dbReference>
<sequence length="419" mass="43834">MRRSPPRIAFHVSPVIRWTAPFDGAVRSRAPTIQDRGRATMSYTPQLINAFLLTVVLVTVLRSVAAHFGFLDRPDARKLHHGAVPLVGGVAMFVAFLVASISLDPSHRMPLTAVAGLGVLVAMGACDDRFVLRAGLRLAVQILAAALMVWPIALSVDWIGGLPLGGAAFPLAVLFVVGLANAFNMMDGLDGLAGGVAACALFWLALTAIAFGREEAMVAVLPLFFAVLGFLVFNMRHRWRSAASVFMGDAGSMMLGAAIAYQTLSLASGDERVASVTPLLWICALPAVETLSLVVRRLRAGRSPMAGDRGHLHHLLVDAGISPARAAAWLIIVSAALGSVGYAAASLGAPDFTIIIGLLLVAGAHSVAVAKLPRLLASRAAAASPPRPLQQPLAVATAESLMASLPSSHASLQRSDDRP</sequence>
<gene>
    <name evidence="9" type="ORF">EYR15_16275</name>
</gene>
<protein>
    <submittedName>
        <fullName evidence="9">Undecaprenyl/decaprenyl-phosphate alpha-N-acetylglucosaminyl 1-phosphate transferase</fullName>
    </submittedName>
</protein>
<dbReference type="InterPro" id="IPR000715">
    <property type="entry name" value="Glycosyl_transferase_4"/>
</dbReference>
<dbReference type="GO" id="GO:0005886">
    <property type="term" value="C:plasma membrane"/>
    <property type="evidence" value="ECO:0007669"/>
    <property type="project" value="UniProtKB-SubCell"/>
</dbReference>
<dbReference type="EMBL" id="SIUB01000011">
    <property type="protein sequence ID" value="TBN47296.1"/>
    <property type="molecule type" value="Genomic_DNA"/>
</dbReference>
<name>A0A4Q9G9C9_9HYPH</name>
<evidence type="ECO:0000256" key="3">
    <source>
        <dbReference type="ARBA" id="ARBA00022679"/>
    </source>
</evidence>
<evidence type="ECO:0000256" key="2">
    <source>
        <dbReference type="ARBA" id="ARBA00022475"/>
    </source>
</evidence>
<feature type="transmembrane region" description="Helical" evidence="8">
    <location>
        <begin position="326"/>
        <end position="346"/>
    </location>
</feature>
<keyword evidence="6 8" id="KW-0472">Membrane</keyword>
<keyword evidence="2" id="KW-1003">Cell membrane</keyword>
<feature type="transmembrane region" description="Helical" evidence="8">
    <location>
        <begin position="83"/>
        <end position="103"/>
    </location>
</feature>
<evidence type="ECO:0000256" key="8">
    <source>
        <dbReference type="SAM" id="Phobius"/>
    </source>
</evidence>
<dbReference type="CDD" id="cd06853">
    <property type="entry name" value="GT_WecA_like"/>
    <property type="match status" value="1"/>
</dbReference>
<evidence type="ECO:0000256" key="4">
    <source>
        <dbReference type="ARBA" id="ARBA00022692"/>
    </source>
</evidence>
<dbReference type="OrthoDB" id="9783652at2"/>
<feature type="transmembrane region" description="Helical" evidence="8">
    <location>
        <begin position="216"/>
        <end position="233"/>
    </location>
</feature>
<feature type="binding site" evidence="7">
    <location>
        <position position="184"/>
    </location>
    <ligand>
        <name>Mg(2+)</name>
        <dbReference type="ChEBI" id="CHEBI:18420"/>
    </ligand>
</feature>
<dbReference type="PANTHER" id="PTHR22926">
    <property type="entry name" value="PHOSPHO-N-ACETYLMURAMOYL-PENTAPEPTIDE-TRANSFERASE"/>
    <property type="match status" value="1"/>
</dbReference>
<feature type="transmembrane region" description="Helical" evidence="8">
    <location>
        <begin position="192"/>
        <end position="210"/>
    </location>
</feature>
<comment type="subcellular location">
    <subcellularLocation>
        <location evidence="1">Cell membrane</location>
        <topology evidence="1">Multi-pass membrane protein</topology>
    </subcellularLocation>
</comment>